<dbReference type="KEGG" id="mhu:Mhun_2376"/>
<keyword evidence="2 5" id="KW-0808">Transferase</keyword>
<gene>
    <name evidence="5" type="ordered locus">Mhun_2376</name>
</gene>
<evidence type="ECO:0000256" key="1">
    <source>
        <dbReference type="ARBA" id="ARBA00022676"/>
    </source>
</evidence>
<evidence type="ECO:0000256" key="2">
    <source>
        <dbReference type="ARBA" id="ARBA00022679"/>
    </source>
</evidence>
<organism evidence="5 6">
    <name type="scientific">Methanospirillum hungatei JF-1 (strain ATCC 27890 / DSM 864 / NBRC 100397 / JF-1)</name>
    <dbReference type="NCBI Taxonomy" id="323259"/>
    <lineage>
        <taxon>Archaea</taxon>
        <taxon>Methanobacteriati</taxon>
        <taxon>Methanobacteriota</taxon>
        <taxon>Stenosarchaea group</taxon>
        <taxon>Methanomicrobia</taxon>
        <taxon>Methanomicrobiales</taxon>
        <taxon>Methanospirillaceae</taxon>
        <taxon>Methanospirillum</taxon>
    </lineage>
</organism>
<dbReference type="HOGENOM" id="CLU_055416_0_0_2"/>
<dbReference type="eggNOG" id="arCOG01403">
    <property type="taxonomic scope" value="Archaea"/>
</dbReference>
<dbReference type="GO" id="GO:0016757">
    <property type="term" value="F:glycosyltransferase activity"/>
    <property type="evidence" value="ECO:0007669"/>
    <property type="project" value="UniProtKB-KW"/>
</dbReference>
<name>Q2FT19_METHJ</name>
<dbReference type="InterPro" id="IPR001296">
    <property type="entry name" value="Glyco_trans_1"/>
</dbReference>
<dbReference type="AlphaFoldDB" id="Q2FT19"/>
<dbReference type="PANTHER" id="PTHR12526:SF629">
    <property type="entry name" value="TEICHURONIC ACID BIOSYNTHESIS GLYCOSYLTRANSFERASE TUAH-RELATED"/>
    <property type="match status" value="1"/>
</dbReference>
<dbReference type="Gene3D" id="3.40.50.2000">
    <property type="entry name" value="Glycogen Phosphorylase B"/>
    <property type="match status" value="2"/>
</dbReference>
<feature type="domain" description="Glycosyl transferase family 1" evidence="4">
    <location>
        <begin position="239"/>
        <end position="391"/>
    </location>
</feature>
<evidence type="ECO:0000313" key="6">
    <source>
        <dbReference type="Proteomes" id="UP000001941"/>
    </source>
</evidence>
<keyword evidence="1" id="KW-0328">Glycosyltransferase</keyword>
<evidence type="ECO:0000256" key="3">
    <source>
        <dbReference type="SAM" id="Phobius"/>
    </source>
</evidence>
<dbReference type="SUPFAM" id="SSF53756">
    <property type="entry name" value="UDP-Glycosyltransferase/glycogen phosphorylase"/>
    <property type="match status" value="1"/>
</dbReference>
<dbReference type="InParanoid" id="Q2FT19"/>
<accession>Q2FT19</accession>
<feature type="transmembrane region" description="Helical" evidence="3">
    <location>
        <begin position="73"/>
        <end position="89"/>
    </location>
</feature>
<evidence type="ECO:0000313" key="5">
    <source>
        <dbReference type="EMBL" id="ABD42078.1"/>
    </source>
</evidence>
<sequence>MNRNLILITDTYPFGAVAESFLDKEIPYLSSFFNSIIIVPRNFPAEIEKVERKMPDNVVIDTSLLKYFTNKKIKRILFIKIIVGSILFYKEILKRPKIFFDIRALKKTIYYLLSAYLVKNWVLNFLKQNNSNLSQTLFYTYWLGSSTMGVNLVKKDNNLIKVISRAHRYDIYEDLYIPKYLPFRNESMSINRIFCISNHGMKYIINHYPFLKSICSISYLGVEKPDFISQPSFDSIFRIVSCSYIVPVKRIHLIILALKEFAKKRPELKIKWTHIGYGRLFDQIKKEATSLLSNNIIANFTGYLSDNLFYNFYKTNPIDVFINVSASEGIPVSIMEAQSFGIPVIATAVGGTPEIVTEDVGILLSENPSPEEIANAIEFFIDNPEITKRMRLKSIENWEKNFNAVKNFTEFAKTLKMI</sequence>
<dbReference type="STRING" id="323259.Mhun_2376"/>
<dbReference type="PANTHER" id="PTHR12526">
    <property type="entry name" value="GLYCOSYLTRANSFERASE"/>
    <property type="match status" value="1"/>
</dbReference>
<keyword evidence="6" id="KW-1185">Reference proteome</keyword>
<keyword evidence="3" id="KW-0472">Membrane</keyword>
<keyword evidence="3" id="KW-1133">Transmembrane helix</keyword>
<dbReference type="EnsemblBacteria" id="ABD42078">
    <property type="protein sequence ID" value="ABD42078"/>
    <property type="gene ID" value="Mhun_2376"/>
</dbReference>
<protein>
    <submittedName>
        <fullName evidence="5">Glycosyl transferase, group 1</fullName>
    </submittedName>
</protein>
<dbReference type="Pfam" id="PF00534">
    <property type="entry name" value="Glycos_transf_1"/>
    <property type="match status" value="1"/>
</dbReference>
<keyword evidence="3" id="KW-0812">Transmembrane</keyword>
<proteinExistence type="predicted"/>
<reference evidence="6" key="1">
    <citation type="journal article" date="2016" name="Stand. Genomic Sci.">
        <title>Complete genome sequence of Methanospirillum hungatei type strain JF1.</title>
        <authorList>
            <person name="Gunsalus R.P."/>
            <person name="Cook L.E."/>
            <person name="Crable B."/>
            <person name="Rohlin L."/>
            <person name="McDonald E."/>
            <person name="Mouttaki H."/>
            <person name="Sieber J.R."/>
            <person name="Poweleit N."/>
            <person name="Zhou H."/>
            <person name="Lapidus A.L."/>
            <person name="Daligault H.E."/>
            <person name="Land M."/>
            <person name="Gilna P."/>
            <person name="Ivanova N."/>
            <person name="Kyrpides N."/>
            <person name="Culley D.E."/>
            <person name="McInerney M.J."/>
        </authorList>
    </citation>
    <scope>NUCLEOTIDE SEQUENCE [LARGE SCALE GENOMIC DNA]</scope>
    <source>
        <strain evidence="6">ATCC 27890 / DSM 864 / NBRC 100397 / JF-1</strain>
    </source>
</reference>
<dbReference type="Proteomes" id="UP000001941">
    <property type="component" value="Chromosome"/>
</dbReference>
<evidence type="ECO:0000259" key="4">
    <source>
        <dbReference type="Pfam" id="PF00534"/>
    </source>
</evidence>
<dbReference type="CAZy" id="GT4">
    <property type="family name" value="Glycosyltransferase Family 4"/>
</dbReference>
<dbReference type="EMBL" id="CP000254">
    <property type="protein sequence ID" value="ABD42078.1"/>
    <property type="molecule type" value="Genomic_DNA"/>
</dbReference>